<evidence type="ECO:0000313" key="7">
    <source>
        <dbReference type="Proteomes" id="UP000477083"/>
    </source>
</evidence>
<proteinExistence type="predicted"/>
<feature type="domain" description="Tetracyclin repressor-like C-terminal" evidence="5">
    <location>
        <begin position="95"/>
        <end position="191"/>
    </location>
</feature>
<reference evidence="6 7" key="1">
    <citation type="submission" date="2020-01" db="EMBL/GenBank/DDBJ databases">
        <title>Frigidibacter albus SP32T (=CGMCC 1.13995T).</title>
        <authorList>
            <person name="Liao X."/>
        </authorList>
    </citation>
    <scope>NUCLEOTIDE SEQUENCE [LARGE SCALE GENOMIC DNA]</scope>
    <source>
        <strain evidence="6 7">SP32</strain>
    </source>
</reference>
<keyword evidence="2" id="KW-0238">DNA-binding</keyword>
<dbReference type="Gene3D" id="1.10.10.60">
    <property type="entry name" value="Homeodomain-like"/>
    <property type="match status" value="1"/>
</dbReference>
<evidence type="ECO:0000313" key="6">
    <source>
        <dbReference type="EMBL" id="MZQ89285.1"/>
    </source>
</evidence>
<keyword evidence="1" id="KW-0805">Transcription regulation</keyword>
<evidence type="ECO:0000259" key="4">
    <source>
        <dbReference type="Pfam" id="PF00440"/>
    </source>
</evidence>
<dbReference type="Gene3D" id="1.10.357.10">
    <property type="entry name" value="Tetracycline Repressor, domain 2"/>
    <property type="match status" value="1"/>
</dbReference>
<accession>A0A6L8VG42</accession>
<dbReference type="GO" id="GO:0003677">
    <property type="term" value="F:DNA binding"/>
    <property type="evidence" value="ECO:0007669"/>
    <property type="project" value="UniProtKB-KW"/>
</dbReference>
<dbReference type="Proteomes" id="UP000477083">
    <property type="component" value="Unassembled WGS sequence"/>
</dbReference>
<dbReference type="Pfam" id="PF16925">
    <property type="entry name" value="TetR_C_13"/>
    <property type="match status" value="1"/>
</dbReference>
<dbReference type="SUPFAM" id="SSF48498">
    <property type="entry name" value="Tetracyclin repressor-like, C-terminal domain"/>
    <property type="match status" value="1"/>
</dbReference>
<dbReference type="PANTHER" id="PTHR47506">
    <property type="entry name" value="TRANSCRIPTIONAL REGULATORY PROTEIN"/>
    <property type="match status" value="1"/>
</dbReference>
<name>A0A6L8VG42_9RHOB</name>
<dbReference type="EMBL" id="WWNR01000005">
    <property type="protein sequence ID" value="MZQ89285.1"/>
    <property type="molecule type" value="Genomic_DNA"/>
</dbReference>
<comment type="caution">
    <text evidence="6">The sequence shown here is derived from an EMBL/GenBank/DDBJ whole genome shotgun (WGS) entry which is preliminary data.</text>
</comment>
<dbReference type="RefSeq" id="WP_161345734.1">
    <property type="nucleotide sequence ID" value="NZ_BMGW01000005.1"/>
</dbReference>
<dbReference type="PANTHER" id="PTHR47506:SF1">
    <property type="entry name" value="HTH-TYPE TRANSCRIPTIONAL REGULATOR YJDC"/>
    <property type="match status" value="1"/>
</dbReference>
<dbReference type="Pfam" id="PF00440">
    <property type="entry name" value="TetR_N"/>
    <property type="match status" value="1"/>
</dbReference>
<dbReference type="SUPFAM" id="SSF46689">
    <property type="entry name" value="Homeodomain-like"/>
    <property type="match status" value="1"/>
</dbReference>
<keyword evidence="7" id="KW-1185">Reference proteome</keyword>
<dbReference type="InterPro" id="IPR001647">
    <property type="entry name" value="HTH_TetR"/>
</dbReference>
<sequence>MARTGRPREFDKQDAVLKALTLFWRQGYEPTSLNQLKEAMGGISPTSFYAAFGSKEGLFREVLTLYRSSHGRVTDVLRDESLSPRQAIETCLRQSARMQTDPSHPPGCLIVLGASNCGPSSGEVVRDLQEERHRNREAIAAQIRRAIAEGELPKDTDTGALVALFNTFLVGLSAAARDGASPEDLEKAIDQIMKTWPPR</sequence>
<gene>
    <name evidence="6" type="ORF">GS660_09305</name>
</gene>
<protein>
    <submittedName>
        <fullName evidence="6">TetR family transcriptional regulator</fullName>
    </submittedName>
</protein>
<feature type="domain" description="HTH tetR-type" evidence="4">
    <location>
        <begin position="19"/>
        <end position="62"/>
    </location>
</feature>
<evidence type="ECO:0000256" key="2">
    <source>
        <dbReference type="ARBA" id="ARBA00023125"/>
    </source>
</evidence>
<dbReference type="InterPro" id="IPR011075">
    <property type="entry name" value="TetR_C"/>
</dbReference>
<evidence type="ECO:0000259" key="5">
    <source>
        <dbReference type="Pfam" id="PF16925"/>
    </source>
</evidence>
<dbReference type="InterPro" id="IPR009057">
    <property type="entry name" value="Homeodomain-like_sf"/>
</dbReference>
<dbReference type="InterPro" id="IPR036271">
    <property type="entry name" value="Tet_transcr_reg_TetR-rel_C_sf"/>
</dbReference>
<keyword evidence="3" id="KW-0804">Transcription</keyword>
<evidence type="ECO:0000256" key="1">
    <source>
        <dbReference type="ARBA" id="ARBA00023015"/>
    </source>
</evidence>
<dbReference type="AlphaFoldDB" id="A0A6L8VG42"/>
<dbReference type="OrthoDB" id="9779746at2"/>
<evidence type="ECO:0000256" key="3">
    <source>
        <dbReference type="ARBA" id="ARBA00023163"/>
    </source>
</evidence>
<organism evidence="6 7">
    <name type="scientific">Frigidibacter albus</name>
    <dbReference type="NCBI Taxonomy" id="1465486"/>
    <lineage>
        <taxon>Bacteria</taxon>
        <taxon>Pseudomonadati</taxon>
        <taxon>Pseudomonadota</taxon>
        <taxon>Alphaproteobacteria</taxon>
        <taxon>Rhodobacterales</taxon>
        <taxon>Paracoccaceae</taxon>
        <taxon>Frigidibacter</taxon>
    </lineage>
</organism>